<reference evidence="2 3" key="1">
    <citation type="submission" date="2018-04" db="EMBL/GenBank/DDBJ databases">
        <authorList>
            <person name="Vogel A."/>
        </authorList>
    </citation>
    <scope>NUCLEOTIDE SEQUENCE [LARGE SCALE GENOMIC DNA]</scope>
</reference>
<gene>
    <name evidence="2" type="ORF">CCAM_LOCUS23316</name>
</gene>
<dbReference type="PANTHER" id="PTHR38226">
    <property type="entry name" value="(WILD MALAYSIAN BANANA) HYPOTHETICAL PROTEIN"/>
    <property type="match status" value="1"/>
</dbReference>
<dbReference type="OrthoDB" id="1848500at2759"/>
<keyword evidence="3" id="KW-1185">Reference proteome</keyword>
<organism evidence="2 3">
    <name type="scientific">Cuscuta campestris</name>
    <dbReference type="NCBI Taxonomy" id="132261"/>
    <lineage>
        <taxon>Eukaryota</taxon>
        <taxon>Viridiplantae</taxon>
        <taxon>Streptophyta</taxon>
        <taxon>Embryophyta</taxon>
        <taxon>Tracheophyta</taxon>
        <taxon>Spermatophyta</taxon>
        <taxon>Magnoliopsida</taxon>
        <taxon>eudicotyledons</taxon>
        <taxon>Gunneridae</taxon>
        <taxon>Pentapetalae</taxon>
        <taxon>asterids</taxon>
        <taxon>lamiids</taxon>
        <taxon>Solanales</taxon>
        <taxon>Convolvulaceae</taxon>
        <taxon>Cuscuteae</taxon>
        <taxon>Cuscuta</taxon>
        <taxon>Cuscuta subgen. Grammica</taxon>
        <taxon>Cuscuta sect. Cleistogrammica</taxon>
    </lineage>
</organism>
<dbReference type="Proteomes" id="UP000595140">
    <property type="component" value="Unassembled WGS sequence"/>
</dbReference>
<dbReference type="InterPro" id="IPR055816">
    <property type="entry name" value="DUF7392"/>
</dbReference>
<evidence type="ECO:0000313" key="3">
    <source>
        <dbReference type="Proteomes" id="UP000595140"/>
    </source>
</evidence>
<evidence type="ECO:0000259" key="1">
    <source>
        <dbReference type="Pfam" id="PF24118"/>
    </source>
</evidence>
<dbReference type="AlphaFoldDB" id="A0A484LY95"/>
<protein>
    <recommendedName>
        <fullName evidence="1">DUF7392 domain-containing protein</fullName>
    </recommendedName>
</protein>
<feature type="domain" description="DUF7392" evidence="1">
    <location>
        <begin position="101"/>
        <end position="225"/>
    </location>
</feature>
<dbReference type="PANTHER" id="PTHR38226:SF3">
    <property type="entry name" value="(WILD MALAYSIAN BANANA) HYPOTHETICAL PROTEIN"/>
    <property type="match status" value="1"/>
</dbReference>
<dbReference type="Pfam" id="PF24118">
    <property type="entry name" value="DUF7392"/>
    <property type="match status" value="1"/>
</dbReference>
<sequence>MVGCFIPLNGRNLDLSFFVLRPTIVIVDDLLHSLKHFSSTTHTTLGCIHSSLFRSIHGNLIVWYGAWIKRSCENGRDLLNASLLPMLSNNVSSMAKVIEYGFYDAYAGQTRDGTPAAKFYAGDIVSLHALSFSSARGGEHDIINTLMNNFSYACLAIFKDRFLKMDGAKAGVCLKSERMRKVCGVLVWRSLQSCYSFILNEDYRTSVLPYLDDGSLSLDIKYDIFRVVYVSGGDNALNNPFYPPPKMIAGDQQTAAVAPEVVQDSHSSTELLSSVAKLQAIDSLSSNFSRAPLRFPILLSIFNFDPRDFRLQRS</sequence>
<name>A0A484LY95_9ASTE</name>
<dbReference type="EMBL" id="OOIL02002240">
    <property type="protein sequence ID" value="VFQ81540.1"/>
    <property type="molecule type" value="Genomic_DNA"/>
</dbReference>
<accession>A0A484LY95</accession>
<evidence type="ECO:0000313" key="2">
    <source>
        <dbReference type="EMBL" id="VFQ81540.1"/>
    </source>
</evidence>
<proteinExistence type="predicted"/>